<dbReference type="AlphaFoldDB" id="A0A4S8QUK8"/>
<keyword evidence="2" id="KW-0472">Membrane</keyword>
<organism evidence="3 4">
    <name type="scientific">Botrytis galanthina</name>
    <dbReference type="NCBI Taxonomy" id="278940"/>
    <lineage>
        <taxon>Eukaryota</taxon>
        <taxon>Fungi</taxon>
        <taxon>Dikarya</taxon>
        <taxon>Ascomycota</taxon>
        <taxon>Pezizomycotina</taxon>
        <taxon>Leotiomycetes</taxon>
        <taxon>Helotiales</taxon>
        <taxon>Sclerotiniaceae</taxon>
        <taxon>Botrytis</taxon>
    </lineage>
</organism>
<evidence type="ECO:0000313" key="4">
    <source>
        <dbReference type="Proteomes" id="UP000308671"/>
    </source>
</evidence>
<feature type="region of interest" description="Disordered" evidence="1">
    <location>
        <begin position="409"/>
        <end position="455"/>
    </location>
</feature>
<gene>
    <name evidence="3" type="ORF">BGAL_0222g00080</name>
</gene>
<keyword evidence="2" id="KW-1133">Transmembrane helix</keyword>
<feature type="region of interest" description="Disordered" evidence="1">
    <location>
        <begin position="473"/>
        <end position="498"/>
    </location>
</feature>
<feature type="compositionally biased region" description="Polar residues" evidence="1">
    <location>
        <begin position="446"/>
        <end position="455"/>
    </location>
</feature>
<feature type="transmembrane region" description="Helical" evidence="2">
    <location>
        <begin position="21"/>
        <end position="41"/>
    </location>
</feature>
<comment type="caution">
    <text evidence="3">The sequence shown here is derived from an EMBL/GenBank/DDBJ whole genome shotgun (WGS) entry which is preliminary data.</text>
</comment>
<feature type="compositionally biased region" description="Basic and acidic residues" evidence="1">
    <location>
        <begin position="473"/>
        <end position="489"/>
    </location>
</feature>
<feature type="region of interest" description="Disordered" evidence="1">
    <location>
        <begin position="536"/>
        <end position="609"/>
    </location>
</feature>
<proteinExistence type="predicted"/>
<evidence type="ECO:0000313" key="3">
    <source>
        <dbReference type="EMBL" id="THV48888.1"/>
    </source>
</evidence>
<dbReference type="Proteomes" id="UP000308671">
    <property type="component" value="Unassembled WGS sequence"/>
</dbReference>
<reference evidence="3 4" key="1">
    <citation type="submission" date="2017-12" db="EMBL/GenBank/DDBJ databases">
        <title>Comparative genomics of Botrytis spp.</title>
        <authorList>
            <person name="Valero-Jimenez C.A."/>
            <person name="Tapia P."/>
            <person name="Veloso J."/>
            <person name="Silva-Moreno E."/>
            <person name="Staats M."/>
            <person name="Valdes J.H."/>
            <person name="Van Kan J.A.L."/>
        </authorList>
    </citation>
    <scope>NUCLEOTIDE SEQUENCE [LARGE SCALE GENOMIC DNA]</scope>
    <source>
        <strain evidence="3 4">MUCL435</strain>
    </source>
</reference>
<protein>
    <submittedName>
        <fullName evidence="3">Uncharacterized protein</fullName>
    </submittedName>
</protein>
<feature type="compositionally biased region" description="Polar residues" evidence="1">
    <location>
        <begin position="548"/>
        <end position="559"/>
    </location>
</feature>
<dbReference type="EMBL" id="PQXL01000222">
    <property type="protein sequence ID" value="THV48888.1"/>
    <property type="molecule type" value="Genomic_DNA"/>
</dbReference>
<evidence type="ECO:0000256" key="2">
    <source>
        <dbReference type="SAM" id="Phobius"/>
    </source>
</evidence>
<feature type="compositionally biased region" description="Basic and acidic residues" evidence="1">
    <location>
        <begin position="409"/>
        <end position="445"/>
    </location>
</feature>
<evidence type="ECO:0000256" key="1">
    <source>
        <dbReference type="SAM" id="MobiDB-lite"/>
    </source>
</evidence>
<dbReference type="OrthoDB" id="3501902at2759"/>
<accession>A0A4S8QUK8</accession>
<sequence length="609" mass="69207">MMVNGIRPHDISYSLEGMKELGMVLYLPIMAVKHFLMGVVAQGMQLSSNDILTTHSPFVNDASKIALQQSNVVLQYLVYIVFCPKIKVMARFTSFFKSSNKSQEEPRRPLLSAAPSAPGHADHFTKDGDAASITIADVTDRENSTARSIDNSRRNVSFKTTVSIENEGNGRKLSVPISRERRRIQEPLPMSKCEVCRKAKMKIDPATTNCDKRLKNCVKFLTMRANGEHVADYHLRDGGTHKLPNKLRSLREFLSKHFTIIEKSIAKKRHVSQVLREHINQYSTADYLFEIRTVNQDVSENEEKWHSYFWVPRNWDPESEKPCSGIRNNLFWRYYGGPFQVYPGHFFCPMDEIRNCHNSCSTVEGTADIRDFRLLQHVEPITVRMRCRCAKGGKNSLDQSWNVRLYKRMSKEQKQRERENRDLEKLTCTKPNDNRKSGAKVKENSESSSWANSGLQFDSLTDDTRLVIEEADRAAKKSKDKEDHIKSLEGENGLPRINEETNAKLQNELASNEKFSTLGNENIAFNDYGASQDVGLEGSERIREPRPSVTQDENISPTGLGTGQGSDEEEANRIQESGSSVAQDERTLAPGSESPQNTISEWANEFLNW</sequence>
<keyword evidence="4" id="KW-1185">Reference proteome</keyword>
<keyword evidence="2" id="KW-0812">Transmembrane</keyword>
<feature type="region of interest" description="Disordered" evidence="1">
    <location>
        <begin position="104"/>
        <end position="126"/>
    </location>
</feature>
<name>A0A4S8QUK8_9HELO</name>